<evidence type="ECO:0000313" key="4">
    <source>
        <dbReference type="Proteomes" id="UP001262754"/>
    </source>
</evidence>
<dbReference type="Pfam" id="PF19762">
    <property type="entry name" value="DUF6249"/>
    <property type="match status" value="1"/>
</dbReference>
<sequence>MGPDVLVPFGFFFAPVILVLALVLVPKWLRSRERLQAQQLIRMAIERGQEPSPQLFEALTKDVAPVKVPSAHRDMRIGVILLAVAAGIALTGVALGSIDDHAMFGTVSGAAIPGMIGLAFVILSFFNPNKRPPEA</sequence>
<protein>
    <recommendedName>
        <fullName evidence="2">DUF6249 domain-containing protein</fullName>
    </recommendedName>
</protein>
<reference evidence="3 4" key="1">
    <citation type="submission" date="2023-07" db="EMBL/GenBank/DDBJ databases">
        <title>Sorghum-associated microbial communities from plants grown in Nebraska, USA.</title>
        <authorList>
            <person name="Schachtman D."/>
        </authorList>
    </citation>
    <scope>NUCLEOTIDE SEQUENCE [LARGE SCALE GENOMIC DNA]</scope>
    <source>
        <strain evidence="3 4">DS2154</strain>
    </source>
</reference>
<name>A0ABU1N5P5_9CAUL</name>
<keyword evidence="1" id="KW-1133">Transmembrane helix</keyword>
<feature type="transmembrane region" description="Helical" evidence="1">
    <location>
        <begin position="104"/>
        <end position="126"/>
    </location>
</feature>
<keyword evidence="1" id="KW-0812">Transmembrane</keyword>
<organism evidence="3 4">
    <name type="scientific">Caulobacter rhizosphaerae</name>
    <dbReference type="NCBI Taxonomy" id="2010972"/>
    <lineage>
        <taxon>Bacteria</taxon>
        <taxon>Pseudomonadati</taxon>
        <taxon>Pseudomonadota</taxon>
        <taxon>Alphaproteobacteria</taxon>
        <taxon>Caulobacterales</taxon>
        <taxon>Caulobacteraceae</taxon>
        <taxon>Caulobacter</taxon>
    </lineage>
</organism>
<dbReference type="InterPro" id="IPR046216">
    <property type="entry name" value="DUF6249"/>
</dbReference>
<evidence type="ECO:0000259" key="2">
    <source>
        <dbReference type="Pfam" id="PF19762"/>
    </source>
</evidence>
<dbReference type="RefSeq" id="WP_056751116.1">
    <property type="nucleotide sequence ID" value="NZ_JAVDRL010000014.1"/>
</dbReference>
<gene>
    <name evidence="3" type="ORF">J2800_004514</name>
</gene>
<evidence type="ECO:0000256" key="1">
    <source>
        <dbReference type="SAM" id="Phobius"/>
    </source>
</evidence>
<feature type="transmembrane region" description="Helical" evidence="1">
    <location>
        <begin position="77"/>
        <end position="98"/>
    </location>
</feature>
<feature type="domain" description="DUF6249" evidence="2">
    <location>
        <begin position="7"/>
        <end position="126"/>
    </location>
</feature>
<feature type="transmembrane region" description="Helical" evidence="1">
    <location>
        <begin position="6"/>
        <end position="25"/>
    </location>
</feature>
<comment type="caution">
    <text evidence="3">The sequence shown here is derived from an EMBL/GenBank/DDBJ whole genome shotgun (WGS) entry which is preliminary data.</text>
</comment>
<evidence type="ECO:0000313" key="3">
    <source>
        <dbReference type="EMBL" id="MDR6533744.1"/>
    </source>
</evidence>
<keyword evidence="4" id="KW-1185">Reference proteome</keyword>
<dbReference type="EMBL" id="JAVDRL010000014">
    <property type="protein sequence ID" value="MDR6533744.1"/>
    <property type="molecule type" value="Genomic_DNA"/>
</dbReference>
<accession>A0ABU1N5P5</accession>
<proteinExistence type="predicted"/>
<dbReference type="Proteomes" id="UP001262754">
    <property type="component" value="Unassembled WGS sequence"/>
</dbReference>
<keyword evidence="1" id="KW-0472">Membrane</keyword>